<gene>
    <name evidence="2" type="ORF">PCOR1329_LOCUS48936</name>
</gene>
<dbReference type="EMBL" id="CAUYUJ010015918">
    <property type="protein sequence ID" value="CAK0859620.1"/>
    <property type="molecule type" value="Genomic_DNA"/>
</dbReference>
<feature type="compositionally biased region" description="Basic and acidic residues" evidence="1">
    <location>
        <begin position="1"/>
        <end position="11"/>
    </location>
</feature>
<feature type="compositionally biased region" description="Basic and acidic residues" evidence="1">
    <location>
        <begin position="116"/>
        <end position="159"/>
    </location>
</feature>
<organism evidence="2 3">
    <name type="scientific">Prorocentrum cordatum</name>
    <dbReference type="NCBI Taxonomy" id="2364126"/>
    <lineage>
        <taxon>Eukaryota</taxon>
        <taxon>Sar</taxon>
        <taxon>Alveolata</taxon>
        <taxon>Dinophyceae</taxon>
        <taxon>Prorocentrales</taxon>
        <taxon>Prorocentraceae</taxon>
        <taxon>Prorocentrum</taxon>
    </lineage>
</organism>
<reference evidence="2" key="1">
    <citation type="submission" date="2023-10" db="EMBL/GenBank/DDBJ databases">
        <authorList>
            <person name="Chen Y."/>
            <person name="Shah S."/>
            <person name="Dougan E. K."/>
            <person name="Thang M."/>
            <person name="Chan C."/>
        </authorList>
    </citation>
    <scope>NUCLEOTIDE SEQUENCE [LARGE SCALE GENOMIC DNA]</scope>
</reference>
<dbReference type="Proteomes" id="UP001189429">
    <property type="component" value="Unassembled WGS sequence"/>
</dbReference>
<sequence>MVIQTPEKDNHVPAARSLMLDPRPCCRRSPPQPFQATGTPLRLGGSEKGVPDGRGPAGRAASNCEGSGRQRGGAAGMDPSAAPGGGVRSGAVHAKGATRVPKQQSKAPPTAKLAKAKLEAFAKKARERQAAASLQERERERRRAEAQGSRDARLAERAAARAAESEA</sequence>
<protein>
    <submittedName>
        <fullName evidence="2">Uncharacterized protein</fullName>
    </submittedName>
</protein>
<accession>A0ABN9UIW3</accession>
<proteinExistence type="predicted"/>
<evidence type="ECO:0000313" key="3">
    <source>
        <dbReference type="Proteomes" id="UP001189429"/>
    </source>
</evidence>
<feature type="region of interest" description="Disordered" evidence="1">
    <location>
        <begin position="1"/>
        <end position="167"/>
    </location>
</feature>
<evidence type="ECO:0000256" key="1">
    <source>
        <dbReference type="SAM" id="MobiDB-lite"/>
    </source>
</evidence>
<evidence type="ECO:0000313" key="2">
    <source>
        <dbReference type="EMBL" id="CAK0859620.1"/>
    </source>
</evidence>
<keyword evidence="3" id="KW-1185">Reference proteome</keyword>
<name>A0ABN9UIW3_9DINO</name>
<comment type="caution">
    <text evidence="2">The sequence shown here is derived from an EMBL/GenBank/DDBJ whole genome shotgun (WGS) entry which is preliminary data.</text>
</comment>